<comment type="caution">
    <text evidence="1">The sequence shown here is derived from an EMBL/GenBank/DDBJ whole genome shotgun (WGS) entry which is preliminary data.</text>
</comment>
<dbReference type="PANTHER" id="PTHR34614">
    <property type="match status" value="1"/>
</dbReference>
<organism evidence="1">
    <name type="scientific">candidate division TA06 bacterium ADurb.Bin417</name>
    <dbReference type="NCBI Taxonomy" id="1852828"/>
    <lineage>
        <taxon>Bacteria</taxon>
        <taxon>Bacteria division TA06</taxon>
    </lineage>
</organism>
<reference evidence="1" key="1">
    <citation type="submission" date="2017-02" db="EMBL/GenBank/DDBJ databases">
        <title>Delving into the versatile metabolic prowess of the omnipresent phylum Bacteroidetes.</title>
        <authorList>
            <person name="Nobu M.K."/>
            <person name="Mei R."/>
            <person name="Narihiro T."/>
            <person name="Kuroda K."/>
            <person name="Liu W.-T."/>
        </authorList>
    </citation>
    <scope>NUCLEOTIDE SEQUENCE</scope>
    <source>
        <strain evidence="1">ADurb.Bin417</strain>
    </source>
</reference>
<proteinExistence type="predicted"/>
<gene>
    <name evidence="1" type="ORF">BWY73_01152</name>
</gene>
<evidence type="ECO:0008006" key="2">
    <source>
        <dbReference type="Google" id="ProtNLM"/>
    </source>
</evidence>
<accession>A0A1V5MDI1</accession>
<name>A0A1V5MDI1_UNCT6</name>
<dbReference type="AlphaFoldDB" id="A0A1V5MDI1"/>
<protein>
    <recommendedName>
        <fullName evidence="2">Transposase IS4-like domain-containing protein</fullName>
    </recommendedName>
</protein>
<evidence type="ECO:0000313" key="1">
    <source>
        <dbReference type="EMBL" id="OPZ91185.1"/>
    </source>
</evidence>
<sequence>MGLTILLYRGEFTWEECLSLYRSRDLVERSFDVLKNDLELLPLNVKRRESLCGLLFVAFLSLLLRMHLQKQLQTTGLVKKYSVERMFLKLENIRWVILPGEKDLITEIGKKQRAILDAFGILPEVKNYVTT</sequence>
<dbReference type="PANTHER" id="PTHR34614:SF2">
    <property type="entry name" value="TRANSPOSASE IS4-LIKE DOMAIN-CONTAINING PROTEIN"/>
    <property type="match status" value="1"/>
</dbReference>
<dbReference type="EMBL" id="MWAK01000195">
    <property type="protein sequence ID" value="OPZ91185.1"/>
    <property type="molecule type" value="Genomic_DNA"/>
</dbReference>
<dbReference type="Proteomes" id="UP000485484">
    <property type="component" value="Unassembled WGS sequence"/>
</dbReference>